<gene>
    <name evidence="2" type="ORF">AVDCRST_MAG76-461</name>
</gene>
<dbReference type="Pfam" id="PF22551">
    <property type="entry name" value="TY-Chap1"/>
    <property type="match status" value="1"/>
</dbReference>
<dbReference type="SUPFAM" id="SSF69635">
    <property type="entry name" value="Type III secretory system chaperone-like"/>
    <property type="match status" value="1"/>
</dbReference>
<protein>
    <recommendedName>
        <fullName evidence="1">TY-Chap central domain-containing protein</fullName>
    </recommendedName>
</protein>
<feature type="domain" description="TY-Chap central" evidence="1">
    <location>
        <begin position="24"/>
        <end position="157"/>
    </location>
</feature>
<dbReference type="Gene3D" id="3.30.1460.10">
    <property type="match status" value="1"/>
</dbReference>
<dbReference type="InterPro" id="IPR054343">
    <property type="entry name" value="TY-Chap_M"/>
</dbReference>
<organism evidence="2">
    <name type="scientific">uncultured Acidimicrobiales bacterium</name>
    <dbReference type="NCBI Taxonomy" id="310071"/>
    <lineage>
        <taxon>Bacteria</taxon>
        <taxon>Bacillati</taxon>
        <taxon>Actinomycetota</taxon>
        <taxon>Acidimicrobiia</taxon>
        <taxon>Acidimicrobiales</taxon>
        <taxon>environmental samples</taxon>
    </lineage>
</organism>
<name>A0A6J4H8S2_9ACTN</name>
<evidence type="ECO:0000259" key="1">
    <source>
        <dbReference type="Pfam" id="PF22551"/>
    </source>
</evidence>
<reference evidence="2" key="1">
    <citation type="submission" date="2020-02" db="EMBL/GenBank/DDBJ databases">
        <authorList>
            <person name="Meier V. D."/>
        </authorList>
    </citation>
    <scope>NUCLEOTIDE SEQUENCE</scope>
    <source>
        <strain evidence="2">AVDCRST_MAG76</strain>
    </source>
</reference>
<dbReference type="AlphaFoldDB" id="A0A6J4H8S2"/>
<dbReference type="EMBL" id="CADCSZ010000031">
    <property type="protein sequence ID" value="CAA9216936.1"/>
    <property type="molecule type" value="Genomic_DNA"/>
</dbReference>
<accession>A0A6J4H8S2</accession>
<proteinExistence type="predicted"/>
<sequence>MVKGLPMQRQEALCNARPMATVDTVRPYVEQLLREFCETQHLVVDHDGDVPIRKGSTMYWVSLFEIEDEAQVKVWSFMARDVPDSDALFRHLNEVNRGIHYGRVYFEDGDVIVSTELLAQDLDPRELQNACECIGSISDAYDDELVARFGGRVFFPDDPP</sequence>
<evidence type="ECO:0000313" key="2">
    <source>
        <dbReference type="EMBL" id="CAA9216936.1"/>
    </source>
</evidence>